<dbReference type="NCBIfam" id="TIGR00539">
    <property type="entry name" value="hemN_rel"/>
    <property type="match status" value="1"/>
</dbReference>
<dbReference type="SFLD" id="SFLDF00288">
    <property type="entry name" value="HemN-like__clustered_with_nucl"/>
    <property type="match status" value="1"/>
</dbReference>
<dbReference type="SUPFAM" id="SSF102114">
    <property type="entry name" value="Radical SAM enzymes"/>
    <property type="match status" value="1"/>
</dbReference>
<keyword evidence="2" id="KW-0411">Iron-sulfur</keyword>
<reference evidence="4 5" key="1">
    <citation type="submission" date="2016-11" db="EMBL/GenBank/DDBJ databases">
        <authorList>
            <person name="Jaros S."/>
            <person name="Januszkiewicz K."/>
            <person name="Wedrychowicz H."/>
        </authorList>
    </citation>
    <scope>NUCLEOTIDE SEQUENCE [LARGE SCALE GENOMIC DNA]</scope>
    <source>
        <strain evidence="4 5">BPI-34</strain>
    </source>
</reference>
<dbReference type="AlphaFoldDB" id="A0A1M7NU89"/>
<dbReference type="InterPro" id="IPR006638">
    <property type="entry name" value="Elp3/MiaA/NifB-like_rSAM"/>
</dbReference>
<comment type="subcellular location">
    <subcellularLocation>
        <location evidence="2">Cytoplasm</location>
    </subcellularLocation>
</comment>
<dbReference type="SFLD" id="SFLDS00029">
    <property type="entry name" value="Radical_SAM"/>
    <property type="match status" value="1"/>
</dbReference>
<dbReference type="SFLD" id="SFLDF00562">
    <property type="entry name" value="HemN-like__clustered_with_heat"/>
    <property type="match status" value="1"/>
</dbReference>
<dbReference type="InterPro" id="IPR004559">
    <property type="entry name" value="HemW-like"/>
</dbReference>
<keyword evidence="2" id="KW-0349">Heme</keyword>
<keyword evidence="2" id="KW-0408">Iron</keyword>
<dbReference type="SFLD" id="SFLDG01065">
    <property type="entry name" value="anaerobic_coproporphyrinogen-I"/>
    <property type="match status" value="1"/>
</dbReference>
<dbReference type="PANTHER" id="PTHR13932:SF5">
    <property type="entry name" value="RADICAL S-ADENOSYL METHIONINE DOMAIN-CONTAINING PROTEIN 1, MITOCHONDRIAL"/>
    <property type="match status" value="1"/>
</dbReference>
<dbReference type="InterPro" id="IPR058240">
    <property type="entry name" value="rSAM_sf"/>
</dbReference>
<evidence type="ECO:0000259" key="3">
    <source>
        <dbReference type="PROSITE" id="PS51918"/>
    </source>
</evidence>
<dbReference type="GO" id="GO:0006779">
    <property type="term" value="P:porphyrin-containing compound biosynthetic process"/>
    <property type="evidence" value="ECO:0007669"/>
    <property type="project" value="InterPro"/>
</dbReference>
<proteinExistence type="inferred from homology"/>
<keyword evidence="2" id="KW-0949">S-adenosyl-L-methionine</keyword>
<dbReference type="GO" id="GO:0005737">
    <property type="term" value="C:cytoplasm"/>
    <property type="evidence" value="ECO:0007669"/>
    <property type="project" value="UniProtKB-SubCell"/>
</dbReference>
<accession>A0A1M7NU89</accession>
<dbReference type="InterPro" id="IPR007197">
    <property type="entry name" value="rSAM"/>
</dbReference>
<organism evidence="4 5">
    <name type="scientific">Xylanibacter ruminicola</name>
    <name type="common">Prevotella ruminicola</name>
    <dbReference type="NCBI Taxonomy" id="839"/>
    <lineage>
        <taxon>Bacteria</taxon>
        <taxon>Pseudomonadati</taxon>
        <taxon>Bacteroidota</taxon>
        <taxon>Bacteroidia</taxon>
        <taxon>Bacteroidales</taxon>
        <taxon>Prevotellaceae</taxon>
        <taxon>Xylanibacter</taxon>
    </lineage>
</organism>
<dbReference type="PROSITE" id="PS51918">
    <property type="entry name" value="RADICAL_SAM"/>
    <property type="match status" value="1"/>
</dbReference>
<comment type="similarity">
    <text evidence="1">Belongs to the anaerobic coproporphyrinogen-III oxidase family. HemW subfamily.</text>
</comment>
<comment type="function">
    <text evidence="2">Probably acts as a heme chaperone, transferring heme to an unknown acceptor. Binds one molecule of heme per monomer, possibly covalently. Binds 1 [4Fe-4S] cluster. The cluster is coordinated with 3 cysteines and an exchangeable S-adenosyl-L-methionine.</text>
</comment>
<dbReference type="SFLD" id="SFLDG01082">
    <property type="entry name" value="B12-binding_domain_containing"/>
    <property type="match status" value="1"/>
</dbReference>
<dbReference type="Proteomes" id="UP000184280">
    <property type="component" value="Unassembled WGS sequence"/>
</dbReference>
<dbReference type="GO" id="GO:0051539">
    <property type="term" value="F:4 iron, 4 sulfur cluster binding"/>
    <property type="evidence" value="ECO:0007669"/>
    <property type="project" value="UniProtKB-UniRule"/>
</dbReference>
<dbReference type="InterPro" id="IPR023404">
    <property type="entry name" value="rSAM_horseshoe"/>
</dbReference>
<dbReference type="InterPro" id="IPR034505">
    <property type="entry name" value="Coproporphyrinogen-III_oxidase"/>
</dbReference>
<evidence type="ECO:0000256" key="1">
    <source>
        <dbReference type="ARBA" id="ARBA00006100"/>
    </source>
</evidence>
<dbReference type="OrthoDB" id="9808022at2"/>
<dbReference type="SMART" id="SM00729">
    <property type="entry name" value="Elp3"/>
    <property type="match status" value="1"/>
</dbReference>
<keyword evidence="2" id="KW-0479">Metal-binding</keyword>
<dbReference type="RefSeq" id="WP_073048230.1">
    <property type="nucleotide sequence ID" value="NZ_FOLF01000009.1"/>
</dbReference>
<sequence length="375" mass="42642">MAGLYVHIPFCSSRCVYCGFYSTTGLALRERYVDALCQEIKMRSLPAIPPQKEGSLGTIYLGGGTPSQLTIPQLRRIFDAIYIYNKVENDAEVTIEVNPDDVTPELAAALQQLPINRVSMGAQTFNDERLHFLRRRHSSAQVHQAVATLRQAGFQNISIDLMYGFPNQTLEEWQADIDEALQLNVEHISTYCLMYEEGTPLYRLLEQGKVAEIDEELERKMYFTLINSLESAGYEHYEISNFARPGYRSRHNSSYWKGIPYIGIGAAAHSFDIQTRSWNVADIHQYITAMEQGERCFEAETLDEDTRYNDAVTVALRTCEGLDLSTLTDQQRTYCLKNAQRHLEAGLLKLNDQKISLTKEGLFVSDMIMSDLMLV</sequence>
<dbReference type="PANTHER" id="PTHR13932">
    <property type="entry name" value="COPROPORPHYRINIGEN III OXIDASE"/>
    <property type="match status" value="1"/>
</dbReference>
<evidence type="ECO:0000313" key="4">
    <source>
        <dbReference type="EMBL" id="SHN07271.1"/>
    </source>
</evidence>
<dbReference type="CDD" id="cd01335">
    <property type="entry name" value="Radical_SAM"/>
    <property type="match status" value="1"/>
</dbReference>
<keyword evidence="2" id="KW-0004">4Fe-4S</keyword>
<dbReference type="InterPro" id="IPR010723">
    <property type="entry name" value="HemN_C"/>
</dbReference>
<protein>
    <recommendedName>
        <fullName evidence="2">Heme chaperone HemW</fullName>
    </recommendedName>
</protein>
<feature type="domain" description="Radical SAM core" evidence="3">
    <location>
        <begin position="1"/>
        <end position="235"/>
    </location>
</feature>
<dbReference type="Pfam" id="PF06969">
    <property type="entry name" value="HemN_C"/>
    <property type="match status" value="1"/>
</dbReference>
<keyword evidence="2" id="KW-0963">Cytoplasm</keyword>
<keyword evidence="2" id="KW-0143">Chaperone</keyword>
<name>A0A1M7NU89_XYLRU</name>
<gene>
    <name evidence="4" type="ORF">SAMN04488494_0193</name>
</gene>
<dbReference type="GO" id="GO:0004109">
    <property type="term" value="F:coproporphyrinogen oxidase activity"/>
    <property type="evidence" value="ECO:0007669"/>
    <property type="project" value="InterPro"/>
</dbReference>
<dbReference type="EMBL" id="FRCJ01000011">
    <property type="protein sequence ID" value="SHN07271.1"/>
    <property type="molecule type" value="Genomic_DNA"/>
</dbReference>
<evidence type="ECO:0000256" key="2">
    <source>
        <dbReference type="RuleBase" id="RU364116"/>
    </source>
</evidence>
<dbReference type="GO" id="GO:0046872">
    <property type="term" value="F:metal ion binding"/>
    <property type="evidence" value="ECO:0007669"/>
    <property type="project" value="UniProtKB-UniRule"/>
</dbReference>
<dbReference type="Pfam" id="PF04055">
    <property type="entry name" value="Radical_SAM"/>
    <property type="match status" value="1"/>
</dbReference>
<dbReference type="Gene3D" id="3.80.30.20">
    <property type="entry name" value="tm_1862 like domain"/>
    <property type="match status" value="1"/>
</dbReference>
<evidence type="ECO:0000313" key="5">
    <source>
        <dbReference type="Proteomes" id="UP000184280"/>
    </source>
</evidence>